<dbReference type="Gene3D" id="3.90.220.20">
    <property type="entry name" value="DNA methylase specificity domains"/>
    <property type="match status" value="2"/>
</dbReference>
<dbReference type="AlphaFoldDB" id="A0A286A8A9"/>
<dbReference type="Proteomes" id="UP000219335">
    <property type="component" value="Unassembled WGS sequence"/>
</dbReference>
<sequence>MNKPLNKSLSIDKRNWTKVKLGDVVAEPRDTVKDFASEQIEHVVGLEHIDSEDIHLRRSASMDSSTTFTKKFSAGDVLFGRRRAYLKKAAQAKFSGICSGDITVMRAKEDLLPELLPFVVNNDKFFDYAVKHSAGGLSPRVKFKDLAHYEFLLPPKEQQEKLAELFVSLSAVLEQSLFLLKNNEIYIESLVENNLTSTRVGGILNDYCSNDGIRIGPFGSLLHASDYQSEGVPVVMPADIVDGVINEKGIARISNKKAEELANYRLKENDILFPRRGDLTKRAIVLNHQENWICGTGTIRVRVNESVNSRTVFYAVTSKSTNNWLCGSSVGTTMQNINASAIKKIPFHLPKGAEAQKTLRDIESAIAASICIKNHITSSENLKKSLIHQIF</sequence>
<evidence type="ECO:0000256" key="3">
    <source>
        <dbReference type="ARBA" id="ARBA00023125"/>
    </source>
</evidence>
<keyword evidence="3" id="KW-0238">DNA-binding</keyword>
<evidence type="ECO:0000256" key="1">
    <source>
        <dbReference type="ARBA" id="ARBA00010923"/>
    </source>
</evidence>
<dbReference type="GO" id="GO:0009307">
    <property type="term" value="P:DNA restriction-modification system"/>
    <property type="evidence" value="ECO:0007669"/>
    <property type="project" value="UniProtKB-KW"/>
</dbReference>
<proteinExistence type="inferred from homology"/>
<accession>A0A286A8A9</accession>
<evidence type="ECO:0000256" key="2">
    <source>
        <dbReference type="ARBA" id="ARBA00022747"/>
    </source>
</evidence>
<gene>
    <name evidence="5" type="ORF">SAMN06297164_1487</name>
</gene>
<dbReference type="EMBL" id="OCMU01000001">
    <property type="protein sequence ID" value="SOD18087.1"/>
    <property type="molecule type" value="Genomic_DNA"/>
</dbReference>
<dbReference type="PANTHER" id="PTHR30408">
    <property type="entry name" value="TYPE-1 RESTRICTION ENZYME ECOKI SPECIFICITY PROTEIN"/>
    <property type="match status" value="1"/>
</dbReference>
<dbReference type="PANTHER" id="PTHR30408:SF12">
    <property type="entry name" value="TYPE I RESTRICTION ENZYME MJAVIII SPECIFICITY SUBUNIT"/>
    <property type="match status" value="1"/>
</dbReference>
<dbReference type="Pfam" id="PF01420">
    <property type="entry name" value="Methylase_S"/>
    <property type="match status" value="1"/>
</dbReference>
<dbReference type="InterPro" id="IPR052021">
    <property type="entry name" value="Type-I_RS_S_subunit"/>
</dbReference>
<dbReference type="InterPro" id="IPR000055">
    <property type="entry name" value="Restrct_endonuc_typeI_TRD"/>
</dbReference>
<dbReference type="InterPro" id="IPR044946">
    <property type="entry name" value="Restrct_endonuc_typeI_TRD_sf"/>
</dbReference>
<protein>
    <submittedName>
        <fullName evidence="5">Type I restriction enzyme, S subunit</fullName>
    </submittedName>
</protein>
<evidence type="ECO:0000259" key="4">
    <source>
        <dbReference type="Pfam" id="PF01420"/>
    </source>
</evidence>
<comment type="similarity">
    <text evidence="1">Belongs to the type-I restriction system S methylase family.</text>
</comment>
<dbReference type="SUPFAM" id="SSF116734">
    <property type="entry name" value="DNA methylase specificity domain"/>
    <property type="match status" value="2"/>
</dbReference>
<feature type="domain" description="Type I restriction modification DNA specificity" evidence="4">
    <location>
        <begin position="227"/>
        <end position="374"/>
    </location>
</feature>
<reference evidence="5 6" key="1">
    <citation type="submission" date="2017-09" db="EMBL/GenBank/DDBJ databases">
        <authorList>
            <person name="Ehlers B."/>
            <person name="Leendertz F.H."/>
        </authorList>
    </citation>
    <scope>NUCLEOTIDE SEQUENCE [LARGE SCALE GENOMIC DNA]</scope>
    <source>
        <strain evidence="5 6">Nm42</strain>
    </source>
</reference>
<keyword evidence="2" id="KW-0680">Restriction system</keyword>
<dbReference type="GO" id="GO:0003677">
    <property type="term" value="F:DNA binding"/>
    <property type="evidence" value="ECO:0007669"/>
    <property type="project" value="UniProtKB-KW"/>
</dbReference>
<evidence type="ECO:0000313" key="5">
    <source>
        <dbReference type="EMBL" id="SOD18087.1"/>
    </source>
</evidence>
<organism evidence="5 6">
    <name type="scientific">Nitrosomonas ureae</name>
    <dbReference type="NCBI Taxonomy" id="44577"/>
    <lineage>
        <taxon>Bacteria</taxon>
        <taxon>Pseudomonadati</taxon>
        <taxon>Pseudomonadota</taxon>
        <taxon>Betaproteobacteria</taxon>
        <taxon>Nitrosomonadales</taxon>
        <taxon>Nitrosomonadaceae</taxon>
        <taxon>Nitrosomonas</taxon>
    </lineage>
</organism>
<evidence type="ECO:0000313" key="6">
    <source>
        <dbReference type="Proteomes" id="UP000219335"/>
    </source>
</evidence>
<name>A0A286A8A9_9PROT</name>